<dbReference type="InterPro" id="IPR006151">
    <property type="entry name" value="Shikm_DH/Glu-tRNA_Rdtase"/>
</dbReference>
<dbReference type="GO" id="GO:0019353">
    <property type="term" value="P:protoporphyrinogen IX biosynthetic process from glutamate"/>
    <property type="evidence" value="ECO:0007669"/>
    <property type="project" value="TreeGrafter"/>
</dbReference>
<dbReference type="Gene3D" id="3.30.460.30">
    <property type="entry name" value="Glutamyl-tRNA reductase, N-terminal domain"/>
    <property type="match status" value="1"/>
</dbReference>
<evidence type="ECO:0000256" key="2">
    <source>
        <dbReference type="ARBA" id="ARBA00005916"/>
    </source>
</evidence>
<dbReference type="InterPro" id="IPR015896">
    <property type="entry name" value="4pyrrol_synth_GluRdtase_dimer"/>
</dbReference>
<evidence type="ECO:0000259" key="8">
    <source>
        <dbReference type="Pfam" id="PF00745"/>
    </source>
</evidence>
<dbReference type="Pfam" id="PF01488">
    <property type="entry name" value="Shikimate_DH"/>
    <property type="match status" value="2"/>
</dbReference>
<feature type="domain" description="Glutamyl-tRNA reductase N-terminal" evidence="10">
    <location>
        <begin position="6"/>
        <end position="156"/>
    </location>
</feature>
<keyword evidence="6" id="KW-0627">Porphyrin biosynthesis</keyword>
<evidence type="ECO:0000256" key="7">
    <source>
        <dbReference type="ARBA" id="ARBA00047464"/>
    </source>
</evidence>
<evidence type="ECO:0000256" key="4">
    <source>
        <dbReference type="ARBA" id="ARBA00022857"/>
    </source>
</evidence>
<dbReference type="InterPro" id="IPR015895">
    <property type="entry name" value="4pyrrol_synth_GluRdtase_N"/>
</dbReference>
<dbReference type="PIRSF" id="PIRSF000445">
    <property type="entry name" value="4pyrrol_synth_GluRdtase"/>
    <property type="match status" value="1"/>
</dbReference>
<reference evidence="11" key="1">
    <citation type="journal article" date="2015" name="Nature">
        <title>Complex archaea that bridge the gap between prokaryotes and eukaryotes.</title>
        <authorList>
            <person name="Spang A."/>
            <person name="Saw J.H."/>
            <person name="Jorgensen S.L."/>
            <person name="Zaremba-Niedzwiedzka K."/>
            <person name="Martijn J."/>
            <person name="Lind A.E."/>
            <person name="van Eijk R."/>
            <person name="Schleper C."/>
            <person name="Guy L."/>
            <person name="Ettema T.J."/>
        </authorList>
    </citation>
    <scope>NUCLEOTIDE SEQUENCE</scope>
</reference>
<feature type="domain" description="Quinate/shikimate 5-dehydrogenase/glutamyl-tRNA reductase" evidence="9">
    <location>
        <begin position="273"/>
        <end position="351"/>
    </location>
</feature>
<comment type="similarity">
    <text evidence="2">Belongs to the glutamyl-tRNA reductase family.</text>
</comment>
<dbReference type="InterPro" id="IPR036291">
    <property type="entry name" value="NAD(P)-bd_dom_sf"/>
</dbReference>
<dbReference type="InterPro" id="IPR036343">
    <property type="entry name" value="GluRdtase_N_sf"/>
</dbReference>
<dbReference type="CDD" id="cd05213">
    <property type="entry name" value="NAD_bind_Glutamyl_tRNA_reduct"/>
    <property type="match status" value="1"/>
</dbReference>
<accession>A0A0F9X8E8</accession>
<evidence type="ECO:0000259" key="9">
    <source>
        <dbReference type="Pfam" id="PF01488"/>
    </source>
</evidence>
<dbReference type="NCBIfam" id="TIGR01035">
    <property type="entry name" value="hemA"/>
    <property type="match status" value="1"/>
</dbReference>
<dbReference type="InterPro" id="IPR018214">
    <property type="entry name" value="GluRdtase_CS"/>
</dbReference>
<comment type="catalytic activity">
    <reaction evidence="7">
        <text>(S)-4-amino-5-oxopentanoate + tRNA(Glu) + NADP(+) = L-glutamyl-tRNA(Glu) + NADPH + H(+)</text>
        <dbReference type="Rhea" id="RHEA:12344"/>
        <dbReference type="Rhea" id="RHEA-COMP:9663"/>
        <dbReference type="Rhea" id="RHEA-COMP:9680"/>
        <dbReference type="ChEBI" id="CHEBI:15378"/>
        <dbReference type="ChEBI" id="CHEBI:57501"/>
        <dbReference type="ChEBI" id="CHEBI:57783"/>
        <dbReference type="ChEBI" id="CHEBI:58349"/>
        <dbReference type="ChEBI" id="CHEBI:78442"/>
        <dbReference type="ChEBI" id="CHEBI:78520"/>
        <dbReference type="EC" id="1.2.1.70"/>
    </reaction>
</comment>
<dbReference type="EC" id="1.2.1.70" evidence="3"/>
<dbReference type="InterPro" id="IPR036453">
    <property type="entry name" value="GluRdtase_dimer_dom_sf"/>
</dbReference>
<evidence type="ECO:0000256" key="3">
    <source>
        <dbReference type="ARBA" id="ARBA00012970"/>
    </source>
</evidence>
<dbReference type="PANTHER" id="PTHR43013:SF1">
    <property type="entry name" value="GLUTAMYL-TRNA REDUCTASE"/>
    <property type="match status" value="1"/>
</dbReference>
<gene>
    <name evidence="11" type="ORF">LCGC14_0253990</name>
</gene>
<evidence type="ECO:0000313" key="11">
    <source>
        <dbReference type="EMBL" id="KKN87868.1"/>
    </source>
</evidence>
<dbReference type="SUPFAM" id="SSF69075">
    <property type="entry name" value="Glutamyl tRNA-reductase dimerization domain"/>
    <property type="match status" value="1"/>
</dbReference>
<feature type="domain" description="Tetrapyrrole biosynthesis glutamyl-tRNA reductase dimerisation" evidence="8">
    <location>
        <begin position="366"/>
        <end position="463"/>
    </location>
</feature>
<dbReference type="Gene3D" id="3.40.50.720">
    <property type="entry name" value="NAD(P)-binding Rossmann-like Domain"/>
    <property type="match status" value="1"/>
</dbReference>
<dbReference type="SUPFAM" id="SSF69742">
    <property type="entry name" value="Glutamyl tRNA-reductase catalytic, N-terminal domain"/>
    <property type="match status" value="1"/>
</dbReference>
<dbReference type="AlphaFoldDB" id="A0A0F9X8E8"/>
<dbReference type="InterPro" id="IPR000343">
    <property type="entry name" value="4pyrrol_synth_GluRdtase"/>
</dbReference>
<dbReference type="Pfam" id="PF05201">
    <property type="entry name" value="GlutR_N"/>
    <property type="match status" value="1"/>
</dbReference>
<dbReference type="HAMAP" id="MF_00087">
    <property type="entry name" value="Glu_tRNA_reductase"/>
    <property type="match status" value="1"/>
</dbReference>
<evidence type="ECO:0000259" key="10">
    <source>
        <dbReference type="Pfam" id="PF05201"/>
    </source>
</evidence>
<evidence type="ECO:0000256" key="6">
    <source>
        <dbReference type="ARBA" id="ARBA00023244"/>
    </source>
</evidence>
<name>A0A0F9X8E8_9ZZZZ</name>
<comment type="caution">
    <text evidence="11">The sequence shown here is derived from an EMBL/GenBank/DDBJ whole genome shotgun (WGS) entry which is preliminary data.</text>
</comment>
<dbReference type="FunFam" id="3.30.460.30:FF:000001">
    <property type="entry name" value="Glutamyl-tRNA reductase"/>
    <property type="match status" value="1"/>
</dbReference>
<evidence type="ECO:0000256" key="1">
    <source>
        <dbReference type="ARBA" id="ARBA00005059"/>
    </source>
</evidence>
<dbReference type="UniPathway" id="UPA00251">
    <property type="reaction ID" value="UER00316"/>
</dbReference>
<dbReference type="GO" id="GO:0050661">
    <property type="term" value="F:NADP binding"/>
    <property type="evidence" value="ECO:0007669"/>
    <property type="project" value="InterPro"/>
</dbReference>
<dbReference type="PANTHER" id="PTHR43013">
    <property type="entry name" value="GLUTAMYL-TRNA REDUCTASE"/>
    <property type="match status" value="1"/>
</dbReference>
<organism evidence="11">
    <name type="scientific">marine sediment metagenome</name>
    <dbReference type="NCBI Taxonomy" id="412755"/>
    <lineage>
        <taxon>unclassified sequences</taxon>
        <taxon>metagenomes</taxon>
        <taxon>ecological metagenomes</taxon>
    </lineage>
</organism>
<dbReference type="EMBL" id="LAZR01000133">
    <property type="protein sequence ID" value="KKN87868.1"/>
    <property type="molecule type" value="Genomic_DNA"/>
</dbReference>
<sequence length="471" mass="51419">MNITAIGISHHTAPVGVREAFALPGDLPLRLLRAFKAEDAFEEALVLDTCNRTEVYFVANKCDDPMGYLLGHIARLKSIPAVTDTSAFYHHQGADAVQHMFRVAGALDSQIVGEHQILGQLKGAYRLALEARTTGLLLNKLLHWAFRVGKRAQSETNLGRGSTSIAQAAVELAQQVFASLAGKSVMLVGAGETGALAAKALVRVGAGNVVVANRSLDRARKVAESLRTLQPEDAVALDLEDPSIRCPALLAMLEMLPKDIDRRPAAGEKERFAARAIELPDIPQAIGDVDLVICATGAPDMVLTGKEITKALRRAGRSVLIVDIAVPRDVDPKLDKLSNVFLYNIDDLDRIVSKNIATRELEVPRVEAIIADEFGTFAAWCDSLEVIPTIKILQEYFAEIQQAEIKRYGGKFSDADREQLEQFTRSLCNKILHQPIAFLRSLSDSASLSQRQAAADFIRSAFRLKGRKDKP</sequence>
<dbReference type="PROSITE" id="PS00747">
    <property type="entry name" value="GLUTR"/>
    <property type="match status" value="1"/>
</dbReference>
<comment type="pathway">
    <text evidence="1">Porphyrin-containing compound metabolism; protoporphyrin-IX biosynthesis; 5-aminolevulinate from L-glutamyl-tRNA(Glu): step 1/2.</text>
</comment>
<dbReference type="SUPFAM" id="SSF51735">
    <property type="entry name" value="NAD(P)-binding Rossmann-fold domains"/>
    <property type="match status" value="1"/>
</dbReference>
<feature type="domain" description="Quinate/shikimate 5-dehydrogenase/glutamyl-tRNA reductase" evidence="9">
    <location>
        <begin position="171"/>
        <end position="228"/>
    </location>
</feature>
<keyword evidence="4" id="KW-0521">NADP</keyword>
<protein>
    <recommendedName>
        <fullName evidence="3">glutamyl-tRNA reductase</fullName>
        <ecNumber evidence="3">1.2.1.70</ecNumber>
    </recommendedName>
</protein>
<dbReference type="Pfam" id="PF00745">
    <property type="entry name" value="GlutR_dimer"/>
    <property type="match status" value="1"/>
</dbReference>
<proteinExistence type="inferred from homology"/>
<dbReference type="GO" id="GO:0008883">
    <property type="term" value="F:glutamyl-tRNA reductase activity"/>
    <property type="evidence" value="ECO:0007669"/>
    <property type="project" value="UniProtKB-EC"/>
</dbReference>
<keyword evidence="5" id="KW-0560">Oxidoreductase</keyword>
<evidence type="ECO:0000256" key="5">
    <source>
        <dbReference type="ARBA" id="ARBA00023002"/>
    </source>
</evidence>